<dbReference type="EMBL" id="JABKKE010000010">
    <property type="protein sequence ID" value="NPE14116.1"/>
    <property type="molecule type" value="Genomic_DNA"/>
</dbReference>
<dbReference type="InterPro" id="IPR002053">
    <property type="entry name" value="Glyco_hydro_25"/>
</dbReference>
<keyword evidence="6" id="KW-1185">Reference proteome</keyword>
<reference evidence="5 6" key="1">
    <citation type="submission" date="2020-05" db="EMBL/GenBank/DDBJ databases">
        <title>Distinct polysaccharide utilization as determinants for interspecies competition between intestinal Prevotella spp.</title>
        <authorList>
            <person name="Galvez E.J.C."/>
            <person name="Iljazovic A."/>
            <person name="Strowig T."/>
        </authorList>
    </citation>
    <scope>NUCLEOTIDE SEQUENCE [LARGE SCALE GENOMIC DNA]</scope>
    <source>
        <strain evidence="5 6">PROD</strain>
    </source>
</reference>
<dbReference type="InterPro" id="IPR017853">
    <property type="entry name" value="GH"/>
</dbReference>
<dbReference type="PANTHER" id="PTHR34135">
    <property type="entry name" value="LYSOZYME"/>
    <property type="match status" value="1"/>
</dbReference>
<gene>
    <name evidence="5" type="ORF">HPS55_07220</name>
</gene>
<sequence length="398" mass="45927">MIVAHAENITGNYKMLKHTDSVLSRITGHTSLAIIRTVRNDSAITPKPSVFIEYRGGVWKDGRWLKTTRSGNGISIDCSGRTICGIWHADTMTIGRRTDSIGTYYGQFDRLLIPSGHGKYTSSDGTFYEGHWYRDTRHGFGFEVSTDRLRAGEWDTGKYRGERMHYTSERIYGIDISRYQHGKGKKYYPIHWNKLRITHLGNISKKRVSGNVDYPVSFVYIKSTEGISIRNKYYADDYRQARRHGLHCGAYHFYSVKSDAASQARYFIRNTFFRKGDFPPVLDVEPSNRQIMKMGGPAVLADAIRTWMRIVKQHTGVKPILYVNQTFVNKYLADAPDIKRDYNIWIARYGEYRPDVRLVYWQLCPDGKTNGIHGDVDINVFNGYQDKFDAFLETELIK</sequence>
<dbReference type="SUPFAM" id="SSF82185">
    <property type="entry name" value="Histone H3 K4-specific methyltransferase SET7/9 N-terminal domain"/>
    <property type="match status" value="1"/>
</dbReference>
<dbReference type="PROSITE" id="PS51904">
    <property type="entry name" value="GLYCOSYL_HYDROL_F25_2"/>
    <property type="match status" value="1"/>
</dbReference>
<keyword evidence="4" id="KW-0326">Glycosidase</keyword>
<accession>A0ABX2AWS8</accession>
<dbReference type="Gene3D" id="3.20.20.80">
    <property type="entry name" value="Glycosidases"/>
    <property type="match status" value="1"/>
</dbReference>
<name>A0ABX2AWS8_9BACT</name>
<dbReference type="Pfam" id="PF02493">
    <property type="entry name" value="MORN"/>
    <property type="match status" value="2"/>
</dbReference>
<evidence type="ECO:0000313" key="5">
    <source>
        <dbReference type="EMBL" id="NPE14116.1"/>
    </source>
</evidence>
<keyword evidence="2" id="KW-0677">Repeat</keyword>
<dbReference type="SUPFAM" id="SSF51445">
    <property type="entry name" value="(Trans)glycosidases"/>
    <property type="match status" value="1"/>
</dbReference>
<dbReference type="GO" id="GO:0016787">
    <property type="term" value="F:hydrolase activity"/>
    <property type="evidence" value="ECO:0007669"/>
    <property type="project" value="UniProtKB-KW"/>
</dbReference>
<comment type="caution">
    <text evidence="5">The sequence shown here is derived from an EMBL/GenBank/DDBJ whole genome shotgun (WGS) entry which is preliminary data.</text>
</comment>
<dbReference type="Pfam" id="PF01183">
    <property type="entry name" value="Glyco_hydro_25"/>
    <property type="match status" value="1"/>
</dbReference>
<dbReference type="Proteomes" id="UP001193734">
    <property type="component" value="Unassembled WGS sequence"/>
</dbReference>
<comment type="similarity">
    <text evidence="1">Belongs to the glycosyl hydrolase 25 family.</text>
</comment>
<organism evidence="5 6">
    <name type="scientific">Xylanibacter rodentium</name>
    <dbReference type="NCBI Taxonomy" id="2736289"/>
    <lineage>
        <taxon>Bacteria</taxon>
        <taxon>Pseudomonadati</taxon>
        <taxon>Bacteroidota</taxon>
        <taxon>Bacteroidia</taxon>
        <taxon>Bacteroidales</taxon>
        <taxon>Prevotellaceae</taxon>
        <taxon>Xylanibacter</taxon>
    </lineage>
</organism>
<evidence type="ECO:0000256" key="4">
    <source>
        <dbReference type="ARBA" id="ARBA00023295"/>
    </source>
</evidence>
<evidence type="ECO:0000313" key="6">
    <source>
        <dbReference type="Proteomes" id="UP001193734"/>
    </source>
</evidence>
<dbReference type="PANTHER" id="PTHR34135:SF2">
    <property type="entry name" value="LYSOZYME"/>
    <property type="match status" value="1"/>
</dbReference>
<dbReference type="SMART" id="SM00641">
    <property type="entry name" value="Glyco_25"/>
    <property type="match status" value="1"/>
</dbReference>
<dbReference type="InterPro" id="IPR018077">
    <property type="entry name" value="Glyco_hydro_fam25_subgr"/>
</dbReference>
<dbReference type="InterPro" id="IPR003409">
    <property type="entry name" value="MORN"/>
</dbReference>
<evidence type="ECO:0000256" key="1">
    <source>
        <dbReference type="ARBA" id="ARBA00010646"/>
    </source>
</evidence>
<proteinExistence type="inferred from homology"/>
<keyword evidence="3 5" id="KW-0378">Hydrolase</keyword>
<evidence type="ECO:0000256" key="3">
    <source>
        <dbReference type="ARBA" id="ARBA00022801"/>
    </source>
</evidence>
<protein>
    <submittedName>
        <fullName evidence="5">Glycosyl hydrolase family 25</fullName>
    </submittedName>
</protein>
<evidence type="ECO:0000256" key="2">
    <source>
        <dbReference type="ARBA" id="ARBA00022737"/>
    </source>
</evidence>